<accession>A0A502G343</accession>
<dbReference type="Proteomes" id="UP000319931">
    <property type="component" value="Unassembled WGS sequence"/>
</dbReference>
<evidence type="ECO:0000313" key="3">
    <source>
        <dbReference type="Proteomes" id="UP000319931"/>
    </source>
</evidence>
<dbReference type="AlphaFoldDB" id="A0A502G343"/>
<dbReference type="OrthoDB" id="1496333at2"/>
<feature type="region of interest" description="Disordered" evidence="1">
    <location>
        <begin position="455"/>
        <end position="476"/>
    </location>
</feature>
<name>A0A502G343_9SPHN</name>
<evidence type="ECO:0000313" key="2">
    <source>
        <dbReference type="EMBL" id="TPG56367.1"/>
    </source>
</evidence>
<dbReference type="Gene3D" id="3.40.50.300">
    <property type="entry name" value="P-loop containing nucleotide triphosphate hydrolases"/>
    <property type="match status" value="1"/>
</dbReference>
<evidence type="ECO:0000256" key="1">
    <source>
        <dbReference type="SAM" id="MobiDB-lite"/>
    </source>
</evidence>
<dbReference type="Pfam" id="PF13481">
    <property type="entry name" value="AAA_25"/>
    <property type="match status" value="1"/>
</dbReference>
<dbReference type="SUPFAM" id="SSF52540">
    <property type="entry name" value="P-loop containing nucleoside triphosphate hydrolases"/>
    <property type="match status" value="1"/>
</dbReference>
<feature type="region of interest" description="Disordered" evidence="1">
    <location>
        <begin position="413"/>
        <end position="437"/>
    </location>
</feature>
<keyword evidence="3" id="KW-1185">Reference proteome</keyword>
<feature type="region of interest" description="Disordered" evidence="1">
    <location>
        <begin position="490"/>
        <end position="512"/>
    </location>
</feature>
<dbReference type="EMBL" id="RCZC01000001">
    <property type="protein sequence ID" value="TPG56367.1"/>
    <property type="molecule type" value="Genomic_DNA"/>
</dbReference>
<dbReference type="InterPro" id="IPR027417">
    <property type="entry name" value="P-loop_NTPase"/>
</dbReference>
<dbReference type="RefSeq" id="WP_140847380.1">
    <property type="nucleotide sequence ID" value="NZ_RCZC01000001.1"/>
</dbReference>
<reference evidence="2 3" key="1">
    <citation type="journal article" date="2019" name="Environ. Microbiol.">
        <title>Species interactions and distinct microbial communities in high Arctic permafrost affected cryosols are associated with the CH4 and CO2 gas fluxes.</title>
        <authorList>
            <person name="Altshuler I."/>
            <person name="Hamel J."/>
            <person name="Turney S."/>
            <person name="Magnuson E."/>
            <person name="Levesque R."/>
            <person name="Greer C."/>
            <person name="Whyte L.G."/>
        </authorList>
    </citation>
    <scope>NUCLEOTIDE SEQUENCE [LARGE SCALE GENOMIC DNA]</scope>
    <source>
        <strain evidence="2 3">E6.1</strain>
    </source>
</reference>
<gene>
    <name evidence="2" type="ORF">EAH76_02075</name>
</gene>
<sequence>MTAIPLRDRYEQAEPYRPANGPEPVKVVATPYIWRDPTTIKPREWVYGRSIQRGHVRAILAPGAAGKTILSVGEALAMATGRNLLGQEVPGGPKRVWLWNLEDDAEELARIIQAACKHWSIGPEHIRDHLFVDSALEGAILKLAASTAAEGIVINRPLVAGLTDELLDRGVDYLHADPFVSSHSANENDNMEIDSIAKEWAMVAKNAKCGIGLAHHVSKAGAAEVTALSGRGAVALINACRSVLVLNRMGEEEARMWGIEEERRRRFFRVYDDKNNRAPPSDKSDWYTMASVSLGNGMNDDGDNMGVVIPWSPPDAFEGVTADHLLTVQHAIDRVANAQRYRADAQAKAWVGKVVADVFGLSADSSVKADRARINKMLGTWFATGALVKVDGKDDKSNDRTFVEVGTWALQDVPPTSSGEVRTGVEGGGPNRPHPTCPPIGAGVGKGGPRVECEGGENAGGEAEAAPRTPTVFHAGNPALVKSPVVFPERGSAKSTRGMILAPGEGGDDVEL</sequence>
<protein>
    <submittedName>
        <fullName evidence="2">Recombinase RecA</fullName>
    </submittedName>
</protein>
<organism evidence="2 3">
    <name type="scientific">Sphingomonas glacialis</name>
    <dbReference type="NCBI Taxonomy" id="658225"/>
    <lineage>
        <taxon>Bacteria</taxon>
        <taxon>Pseudomonadati</taxon>
        <taxon>Pseudomonadota</taxon>
        <taxon>Alphaproteobacteria</taxon>
        <taxon>Sphingomonadales</taxon>
        <taxon>Sphingomonadaceae</taxon>
        <taxon>Sphingomonas</taxon>
    </lineage>
</organism>
<proteinExistence type="predicted"/>
<comment type="caution">
    <text evidence="2">The sequence shown here is derived from an EMBL/GenBank/DDBJ whole genome shotgun (WGS) entry which is preliminary data.</text>
</comment>